<feature type="compositionally biased region" description="Polar residues" evidence="1">
    <location>
        <begin position="18"/>
        <end position="28"/>
    </location>
</feature>
<sequence>MDRQGFEQSKVTAGLPTPQHTTGISGTDPTLAGTEQHRGMAHTGTDTGLGTTGISPTGNTAATVTDRDLGSTETRQTEVTGVFVPVVPIEAGHTTVAGDTAGVTRTEGHHQQGQHLGHEGEKKPMGEKIKEHIPGTQAHKEYKAEKQLEQGRI</sequence>
<evidence type="ECO:0000313" key="2">
    <source>
        <dbReference type="EMBL" id="SZX76850.1"/>
    </source>
</evidence>
<dbReference type="EMBL" id="FNXT01001267">
    <property type="protein sequence ID" value="SZX76850.1"/>
    <property type="molecule type" value="Genomic_DNA"/>
</dbReference>
<accession>A0A383WLI2</accession>
<feature type="region of interest" description="Disordered" evidence="1">
    <location>
        <begin position="105"/>
        <end position="153"/>
    </location>
</feature>
<dbReference type="EMBL" id="FNXT01001313">
    <property type="protein sequence ID" value="SZX78271.1"/>
    <property type="molecule type" value="Genomic_DNA"/>
</dbReference>
<evidence type="ECO:0000313" key="3">
    <source>
        <dbReference type="EMBL" id="SZX78271.1"/>
    </source>
</evidence>
<feature type="compositionally biased region" description="Polar residues" evidence="1">
    <location>
        <begin position="1"/>
        <end position="11"/>
    </location>
</feature>
<evidence type="ECO:0000256" key="1">
    <source>
        <dbReference type="SAM" id="MobiDB-lite"/>
    </source>
</evidence>
<feature type="compositionally biased region" description="Basic and acidic residues" evidence="1">
    <location>
        <begin position="106"/>
        <end position="153"/>
    </location>
</feature>
<proteinExistence type="predicted"/>
<reference evidence="3 4" key="1">
    <citation type="submission" date="2016-10" db="EMBL/GenBank/DDBJ databases">
        <authorList>
            <person name="Cai Z."/>
        </authorList>
    </citation>
    <scope>NUCLEOTIDE SEQUENCE [LARGE SCALE GENOMIC DNA]</scope>
</reference>
<organism evidence="3 4">
    <name type="scientific">Tetradesmus obliquus</name>
    <name type="common">Green alga</name>
    <name type="synonym">Acutodesmus obliquus</name>
    <dbReference type="NCBI Taxonomy" id="3088"/>
    <lineage>
        <taxon>Eukaryota</taxon>
        <taxon>Viridiplantae</taxon>
        <taxon>Chlorophyta</taxon>
        <taxon>core chlorophytes</taxon>
        <taxon>Chlorophyceae</taxon>
        <taxon>CS clade</taxon>
        <taxon>Sphaeropleales</taxon>
        <taxon>Scenedesmaceae</taxon>
        <taxon>Tetradesmus</taxon>
    </lineage>
</organism>
<dbReference type="Proteomes" id="UP000256970">
    <property type="component" value="Unassembled WGS sequence"/>
</dbReference>
<feature type="region of interest" description="Disordered" evidence="1">
    <location>
        <begin position="1"/>
        <end position="77"/>
    </location>
</feature>
<protein>
    <submittedName>
        <fullName evidence="3">Uncharacterized protein</fullName>
    </submittedName>
</protein>
<dbReference type="AlphaFoldDB" id="A0A383WLI2"/>
<keyword evidence="4" id="KW-1185">Reference proteome</keyword>
<feature type="compositionally biased region" description="Low complexity" evidence="1">
    <location>
        <begin position="43"/>
        <end position="53"/>
    </location>
</feature>
<name>A0A383WLI2_TETOB</name>
<evidence type="ECO:0000313" key="4">
    <source>
        <dbReference type="Proteomes" id="UP000256970"/>
    </source>
</evidence>
<gene>
    <name evidence="2" type="ORF">BQ4739_LOCUS17217</name>
    <name evidence="3" type="ORF">BQ4739_LOCUS18574</name>
</gene>
<feature type="compositionally biased region" description="Polar residues" evidence="1">
    <location>
        <begin position="54"/>
        <end position="63"/>
    </location>
</feature>